<dbReference type="Gene3D" id="6.10.140.2220">
    <property type="match status" value="1"/>
</dbReference>
<feature type="region of interest" description="Disordered" evidence="5">
    <location>
        <begin position="1"/>
        <end position="154"/>
    </location>
</feature>
<keyword evidence="3" id="KW-0862">Zinc</keyword>
<evidence type="ECO:0000313" key="8">
    <source>
        <dbReference type="Proteomes" id="UP001218218"/>
    </source>
</evidence>
<sequence>MEMQTRPTRRRRRGIRREKQEGRKKSEQATSRRIGPLDSMSSTGWRPLFLPPSLMIRKRGARPGQENGAIDARGRPRATRGFQSHPISFDPETPIQSESILGRRQGKKSRRPEEDGKKTQKRDRTRGNRDSLRCGRSRSAAPTPRRGEKKESRTVVWEDCASKIRKNIAPILGRNRNRSAQIAHSISMPPNSLWTGVEEDVWVILRRLRDGEIDVGVPLAGQAPKSAPGTRRSVSKKADRGLAFSLSLSAMQRKIAFRKCATGPPYAATRPDSFATNREMDYEFESLWNRDVLRCFNSSCAALLSDRPEILAWAYALNEQQWILQLPNTESSTAWWPQHNSLIIIVPLPHLPFTPSLSMHPCLNISKISALPISLRPRAWISGSSADLVARTPPHHIRQPRPSPPPRSRESHRPHLPAPRSLRHPRHDLAADESRVLPPAVARELWPRLWTWIQFFDNHDYCLPVDAPFTADRRQLLSYFLPFLGMHDADDTAAQLVYTTSDVGVFVSHAWTDLVARCERAHGALADPESQGAMLVLVQIFRACHRFPQHFAELVEGAGEIDDLARLVVRYTAIAARNFDIFEPTRRDRPDPTLCGVLHFLAGLSPSFSQCLASAGLVKILTETVIKLAGAGFTLAATGRCLLHLVDLIDCVGAPSLVTALKAGLLRTLILRRRDASESDSDAEHVSHALEHLVRETLVDATFSYSCMIALKSALPEALAIQHTGGFMHSPLWEDWSLFTAVAAERLQYVEEFRTTYVSTRECSNYDGFKCNVIVVEKAALRRCAECRAHYYCSPQCQRLAWREQEHRTRCASLRAEPVDCHTDQRNNRFYRFVLLRSYQTHKPALFLRKLAHIHRTGSTDFCVVTEYVHGKFAPRVAPLTEWTHLLDEAQCIEWGAKKGKEVHVVRFVEEPGTMDECFWLLRCDSAAPVEGLLRIAKQIPLGVDVVGQLEDLYPELFQQVQELASMNVAETYWHR</sequence>
<evidence type="ECO:0000256" key="3">
    <source>
        <dbReference type="ARBA" id="ARBA00022833"/>
    </source>
</evidence>
<evidence type="ECO:0000256" key="1">
    <source>
        <dbReference type="ARBA" id="ARBA00022723"/>
    </source>
</evidence>
<evidence type="ECO:0000313" key="7">
    <source>
        <dbReference type="EMBL" id="KAJ7343008.1"/>
    </source>
</evidence>
<accession>A0AAD6ZWP0</accession>
<reference evidence="7" key="1">
    <citation type="submission" date="2023-03" db="EMBL/GenBank/DDBJ databases">
        <title>Massive genome expansion in bonnet fungi (Mycena s.s.) driven by repeated elements and novel gene families across ecological guilds.</title>
        <authorList>
            <consortium name="Lawrence Berkeley National Laboratory"/>
            <person name="Harder C.B."/>
            <person name="Miyauchi S."/>
            <person name="Viragh M."/>
            <person name="Kuo A."/>
            <person name="Thoen E."/>
            <person name="Andreopoulos B."/>
            <person name="Lu D."/>
            <person name="Skrede I."/>
            <person name="Drula E."/>
            <person name="Henrissat B."/>
            <person name="Morin E."/>
            <person name="Kohler A."/>
            <person name="Barry K."/>
            <person name="LaButti K."/>
            <person name="Morin E."/>
            <person name="Salamov A."/>
            <person name="Lipzen A."/>
            <person name="Mereny Z."/>
            <person name="Hegedus B."/>
            <person name="Baldrian P."/>
            <person name="Stursova M."/>
            <person name="Weitz H."/>
            <person name="Taylor A."/>
            <person name="Grigoriev I.V."/>
            <person name="Nagy L.G."/>
            <person name="Martin F."/>
            <person name="Kauserud H."/>
        </authorList>
    </citation>
    <scope>NUCLEOTIDE SEQUENCE</scope>
    <source>
        <strain evidence="7">CBHHK002</strain>
    </source>
</reference>
<name>A0AAD6ZWP0_9AGAR</name>
<dbReference type="PROSITE" id="PS50865">
    <property type="entry name" value="ZF_MYND_2"/>
    <property type="match status" value="1"/>
</dbReference>
<keyword evidence="8" id="KW-1185">Reference proteome</keyword>
<dbReference type="Proteomes" id="UP001218218">
    <property type="component" value="Unassembled WGS sequence"/>
</dbReference>
<dbReference type="GO" id="GO:0008270">
    <property type="term" value="F:zinc ion binding"/>
    <property type="evidence" value="ECO:0007669"/>
    <property type="project" value="UniProtKB-KW"/>
</dbReference>
<evidence type="ECO:0000256" key="2">
    <source>
        <dbReference type="ARBA" id="ARBA00022771"/>
    </source>
</evidence>
<evidence type="ECO:0000256" key="4">
    <source>
        <dbReference type="PROSITE-ProRule" id="PRU00134"/>
    </source>
</evidence>
<dbReference type="SUPFAM" id="SSF144232">
    <property type="entry name" value="HIT/MYND zinc finger-like"/>
    <property type="match status" value="1"/>
</dbReference>
<keyword evidence="2 4" id="KW-0863">Zinc-finger</keyword>
<dbReference type="Pfam" id="PF01753">
    <property type="entry name" value="zf-MYND"/>
    <property type="match status" value="1"/>
</dbReference>
<feature type="domain" description="MYND-type" evidence="6">
    <location>
        <begin position="760"/>
        <end position="811"/>
    </location>
</feature>
<organism evidence="7 8">
    <name type="scientific">Mycena albidolilacea</name>
    <dbReference type="NCBI Taxonomy" id="1033008"/>
    <lineage>
        <taxon>Eukaryota</taxon>
        <taxon>Fungi</taxon>
        <taxon>Dikarya</taxon>
        <taxon>Basidiomycota</taxon>
        <taxon>Agaricomycotina</taxon>
        <taxon>Agaricomycetes</taxon>
        <taxon>Agaricomycetidae</taxon>
        <taxon>Agaricales</taxon>
        <taxon>Marasmiineae</taxon>
        <taxon>Mycenaceae</taxon>
        <taxon>Mycena</taxon>
    </lineage>
</organism>
<proteinExistence type="predicted"/>
<feature type="region of interest" description="Disordered" evidence="5">
    <location>
        <begin position="391"/>
        <end position="429"/>
    </location>
</feature>
<evidence type="ECO:0000256" key="5">
    <source>
        <dbReference type="SAM" id="MobiDB-lite"/>
    </source>
</evidence>
<dbReference type="AlphaFoldDB" id="A0AAD6ZWP0"/>
<dbReference type="EMBL" id="JARIHO010000024">
    <property type="protein sequence ID" value="KAJ7343008.1"/>
    <property type="molecule type" value="Genomic_DNA"/>
</dbReference>
<keyword evidence="1" id="KW-0479">Metal-binding</keyword>
<feature type="compositionally biased region" description="Basic residues" evidence="5">
    <location>
        <begin position="414"/>
        <end position="426"/>
    </location>
</feature>
<protein>
    <recommendedName>
        <fullName evidence="6">MYND-type domain-containing protein</fullName>
    </recommendedName>
</protein>
<feature type="compositionally biased region" description="Basic residues" evidence="5">
    <location>
        <begin position="7"/>
        <end position="16"/>
    </location>
</feature>
<dbReference type="InterPro" id="IPR002893">
    <property type="entry name" value="Znf_MYND"/>
</dbReference>
<feature type="compositionally biased region" description="Basic and acidic residues" evidence="5">
    <location>
        <begin position="17"/>
        <end position="27"/>
    </location>
</feature>
<comment type="caution">
    <text evidence="7">The sequence shown here is derived from an EMBL/GenBank/DDBJ whole genome shotgun (WGS) entry which is preliminary data.</text>
</comment>
<gene>
    <name evidence="7" type="ORF">DFH08DRAFT_938271</name>
</gene>
<evidence type="ECO:0000259" key="6">
    <source>
        <dbReference type="PROSITE" id="PS50865"/>
    </source>
</evidence>